<dbReference type="CDD" id="cd09601">
    <property type="entry name" value="M1_APN-Q_like"/>
    <property type="match status" value="1"/>
</dbReference>
<evidence type="ECO:0000256" key="3">
    <source>
        <dbReference type="ARBA" id="ARBA00022438"/>
    </source>
</evidence>
<keyword evidence="8 13" id="KW-0862">Zinc</keyword>
<comment type="subcellular location">
    <subcellularLocation>
        <location evidence="1">Cytoplasm</location>
    </subcellularLocation>
</comment>
<keyword evidence="3 15" id="KW-0031">Aminopeptidase</keyword>
<dbReference type="InterPro" id="IPR001930">
    <property type="entry name" value="Peptidase_M1"/>
</dbReference>
<dbReference type="Gene3D" id="1.10.390.10">
    <property type="entry name" value="Neutral Protease Domain 2"/>
    <property type="match status" value="1"/>
</dbReference>
<dbReference type="Proteomes" id="UP000195607">
    <property type="component" value="Chromosome I"/>
</dbReference>
<gene>
    <name evidence="19" type="ORF">CSP5_1609</name>
</gene>
<evidence type="ECO:0000256" key="13">
    <source>
        <dbReference type="PIRSR" id="PIRSR634016-3"/>
    </source>
</evidence>
<dbReference type="InterPro" id="IPR034016">
    <property type="entry name" value="M1_APN-typ"/>
</dbReference>
<dbReference type="Gene3D" id="1.25.50.20">
    <property type="match status" value="1"/>
</dbReference>
<feature type="binding site" evidence="13">
    <location>
        <position position="298"/>
    </location>
    <ligand>
        <name>Zn(2+)</name>
        <dbReference type="ChEBI" id="CHEBI:29105"/>
        <note>catalytic</note>
    </ligand>
</feature>
<evidence type="ECO:0000256" key="2">
    <source>
        <dbReference type="ARBA" id="ARBA00010136"/>
    </source>
</evidence>
<dbReference type="GO" id="GO:0043171">
    <property type="term" value="P:peptide catabolic process"/>
    <property type="evidence" value="ECO:0007669"/>
    <property type="project" value="TreeGrafter"/>
</dbReference>
<feature type="binding site" evidence="12">
    <location>
        <position position="737"/>
    </location>
    <ligand>
        <name>substrate</name>
    </ligand>
</feature>
<feature type="binding site" evidence="13">
    <location>
        <position position="275"/>
    </location>
    <ligand>
        <name>Zn(2+)</name>
        <dbReference type="ChEBI" id="CHEBI:29105"/>
        <note>catalytic</note>
    </ligand>
</feature>
<name>A0A1N5W2F0_9ARCH</name>
<evidence type="ECO:0000256" key="7">
    <source>
        <dbReference type="ARBA" id="ARBA00022801"/>
    </source>
</evidence>
<dbReference type="InterPro" id="IPR050344">
    <property type="entry name" value="Peptidase_M1_aminopeptidases"/>
</dbReference>
<dbReference type="Pfam" id="PF11838">
    <property type="entry name" value="ERAP1_C"/>
    <property type="match status" value="1"/>
</dbReference>
<feature type="domain" description="Aminopeptidase N-like N-terminal" evidence="18">
    <location>
        <begin position="4"/>
        <end position="170"/>
    </location>
</feature>
<keyword evidence="4" id="KW-0963">Cytoplasm</keyword>
<evidence type="ECO:0000256" key="9">
    <source>
        <dbReference type="ARBA" id="ARBA00023049"/>
    </source>
</evidence>
<evidence type="ECO:0000259" key="16">
    <source>
        <dbReference type="Pfam" id="PF01433"/>
    </source>
</evidence>
<evidence type="ECO:0000256" key="5">
    <source>
        <dbReference type="ARBA" id="ARBA00022670"/>
    </source>
</evidence>
<evidence type="ECO:0000256" key="6">
    <source>
        <dbReference type="ARBA" id="ARBA00022723"/>
    </source>
</evidence>
<dbReference type="FunFam" id="1.10.390.10:FF:000006">
    <property type="entry name" value="Puromycin-sensitive aminopeptidase"/>
    <property type="match status" value="1"/>
</dbReference>
<feature type="binding site" evidence="13">
    <location>
        <position position="279"/>
    </location>
    <ligand>
        <name>Zn(2+)</name>
        <dbReference type="ChEBI" id="CHEBI:29105"/>
        <note>catalytic</note>
    </ligand>
</feature>
<dbReference type="GeneID" id="41588850"/>
<keyword evidence="5 15" id="KW-0645">Protease</keyword>
<keyword evidence="6 13" id="KW-0479">Metal-binding</keyword>
<dbReference type="PANTHER" id="PTHR11533:SF174">
    <property type="entry name" value="PUROMYCIN-SENSITIVE AMINOPEPTIDASE-RELATED"/>
    <property type="match status" value="1"/>
</dbReference>
<keyword evidence="7 15" id="KW-0378">Hydrolase</keyword>
<evidence type="ECO:0000256" key="12">
    <source>
        <dbReference type="PIRSR" id="PIRSR634016-2"/>
    </source>
</evidence>
<evidence type="ECO:0000256" key="4">
    <source>
        <dbReference type="ARBA" id="ARBA00022490"/>
    </source>
</evidence>
<comment type="cofactor">
    <cofactor evidence="13 15">
        <name>Zn(2+)</name>
        <dbReference type="ChEBI" id="CHEBI:29105"/>
    </cofactor>
    <text evidence="13 15">Binds 1 zinc ion per subunit.</text>
</comment>
<dbReference type="Pfam" id="PF17900">
    <property type="entry name" value="Peptidase_M1_N"/>
    <property type="match status" value="1"/>
</dbReference>
<dbReference type="InterPro" id="IPR042097">
    <property type="entry name" value="Aminopeptidase_N-like_N_sf"/>
</dbReference>
<dbReference type="GO" id="GO:0005615">
    <property type="term" value="C:extracellular space"/>
    <property type="evidence" value="ECO:0007669"/>
    <property type="project" value="TreeGrafter"/>
</dbReference>
<dbReference type="PANTHER" id="PTHR11533">
    <property type="entry name" value="PROTEASE M1 ZINC METALLOPROTEASE"/>
    <property type="match status" value="1"/>
</dbReference>
<evidence type="ECO:0000256" key="14">
    <source>
        <dbReference type="PIRSR" id="PIRSR634016-4"/>
    </source>
</evidence>
<evidence type="ECO:0000256" key="1">
    <source>
        <dbReference type="ARBA" id="ARBA00004496"/>
    </source>
</evidence>
<feature type="domain" description="Peptidase M1 membrane alanine aminopeptidase" evidence="16">
    <location>
        <begin position="204"/>
        <end position="420"/>
    </location>
</feature>
<feature type="site" description="Transition state stabilizer" evidence="14">
    <location>
        <position position="361"/>
    </location>
</feature>
<dbReference type="GO" id="GO:0008270">
    <property type="term" value="F:zinc ion binding"/>
    <property type="evidence" value="ECO:0007669"/>
    <property type="project" value="UniProtKB-UniRule"/>
</dbReference>
<dbReference type="EMBL" id="LT671858">
    <property type="protein sequence ID" value="SIM78920.1"/>
    <property type="molecule type" value="Genomic_DNA"/>
</dbReference>
<dbReference type="SUPFAM" id="SSF55486">
    <property type="entry name" value="Metalloproteases ('zincins'), catalytic domain"/>
    <property type="match status" value="1"/>
</dbReference>
<proteinExistence type="inferred from homology"/>
<dbReference type="RefSeq" id="WP_148690036.1">
    <property type="nucleotide sequence ID" value="NZ_LT671858.1"/>
</dbReference>
<dbReference type="InterPro" id="IPR027268">
    <property type="entry name" value="Peptidase_M4/M1_CTD_sf"/>
</dbReference>
<feature type="binding site" evidence="12">
    <location>
        <position position="108"/>
    </location>
    <ligand>
        <name>substrate</name>
    </ligand>
</feature>
<dbReference type="InterPro" id="IPR024571">
    <property type="entry name" value="ERAP1-like_C_dom"/>
</dbReference>
<feature type="domain" description="ERAP1-like C-terminal" evidence="17">
    <location>
        <begin position="484"/>
        <end position="778"/>
    </location>
</feature>
<evidence type="ECO:0000256" key="8">
    <source>
        <dbReference type="ARBA" id="ARBA00022833"/>
    </source>
</evidence>
<comment type="similarity">
    <text evidence="2 15">Belongs to the peptidase M1 family.</text>
</comment>
<evidence type="ECO:0000256" key="10">
    <source>
        <dbReference type="ARBA" id="ARBA00053324"/>
    </source>
</evidence>
<dbReference type="AlphaFoldDB" id="A0A1N5W2F0"/>
<feature type="binding site" evidence="12">
    <location>
        <begin position="240"/>
        <end position="244"/>
    </location>
    <ligand>
        <name>substrate</name>
    </ligand>
</feature>
<dbReference type="PRINTS" id="PR00756">
    <property type="entry name" value="ALADIPTASE"/>
</dbReference>
<organism evidence="19 20">
    <name type="scientific">Cuniculiplasma divulgatum</name>
    <dbReference type="NCBI Taxonomy" id="1673428"/>
    <lineage>
        <taxon>Archaea</taxon>
        <taxon>Methanobacteriati</taxon>
        <taxon>Thermoplasmatota</taxon>
        <taxon>Thermoplasmata</taxon>
        <taxon>Thermoplasmatales</taxon>
        <taxon>Cuniculiplasmataceae</taxon>
        <taxon>Cuniculiplasma</taxon>
    </lineage>
</organism>
<evidence type="ECO:0000313" key="19">
    <source>
        <dbReference type="EMBL" id="SIM78920.1"/>
    </source>
</evidence>
<protein>
    <recommendedName>
        <fullName evidence="15">Aminopeptidase</fullName>
        <ecNumber evidence="15">3.4.11.-</ecNumber>
    </recommendedName>
</protein>
<evidence type="ECO:0000259" key="17">
    <source>
        <dbReference type="Pfam" id="PF11838"/>
    </source>
</evidence>
<dbReference type="InterPro" id="IPR045357">
    <property type="entry name" value="Aminopeptidase_N-like_N"/>
</dbReference>
<evidence type="ECO:0000256" key="15">
    <source>
        <dbReference type="RuleBase" id="RU364040"/>
    </source>
</evidence>
<dbReference type="GO" id="GO:0016020">
    <property type="term" value="C:membrane"/>
    <property type="evidence" value="ECO:0007669"/>
    <property type="project" value="TreeGrafter"/>
</dbReference>
<sequence length="793" mass="90729">MRIEHYDIDLDYDEKTKEYTGKERIMLSGNEKDFVINTLNHEIKEIKLNGVNVELENGKKDEEKIIKGELRNNSELFIEFKAKVPEALTGLYLAKTPDGSEMVSTQFEAIGARRAFPCFDEPLLKATFSIKLTIASHLDAISNMPVASTTEKNGRKTVEFQRTPRMPTYLLYLGIGEFKTMHRKHGNVDLYLTGLKGHMETTKYPLDVAEHCIDFFNEYTGIPYMLPKMHLISVPEFAAGAMENWGAITFRESALLHNESSGNASKKRIASVIAHEIAHQWFGDLVTMKYWNDLWLNESFATFMANKAIDAIYPEWNITGDMLVSDGRGAFLVDSLESSNPVSPKERDMDKMGERSTEITYGKGGMILRMIESYVGEDAFKNGLHNYLVKYSYSNAEAADLWKSISENSEKDVSGIMDAWITRDGYPLITVNNGNKVEITQERFLLNGKTDDRIWPVPLTVKRKDGIESMLFGSKEKEISVGQFLKLNADETGFYRVKYSDDFYSKFDPASDDFTEFDLIGIISDLYALVISGRMDLKRYTDIIGKFKQNGKYNLYIQISNELAELYHILYRNEDVKKTFMDFHEKQKKLLEKDRNDDINRSILHGLVLRRLAEVDEDVCGELAAKYNHMEKEDPDMRSAIAYAFVKKHDDPEATIKKYESLKNDNDRVAVLVSMGNLKGKEAMEMIFNLAKDGRIKKQDESRYYTSFGLSIDNKDLAFENIERIVARLNEISSGGRNVSNLMSSVLPFLGEGRTDETKKLMDKIRNDKNKLGIAKGLEKLEIFEKLREKYNN</sequence>
<evidence type="ECO:0000313" key="20">
    <source>
        <dbReference type="Proteomes" id="UP000195607"/>
    </source>
</evidence>
<dbReference type="SUPFAM" id="SSF63737">
    <property type="entry name" value="Leukotriene A4 hydrolase N-terminal domain"/>
    <property type="match status" value="1"/>
</dbReference>
<evidence type="ECO:0000259" key="18">
    <source>
        <dbReference type="Pfam" id="PF17900"/>
    </source>
</evidence>
<dbReference type="GO" id="GO:0005737">
    <property type="term" value="C:cytoplasm"/>
    <property type="evidence" value="ECO:0007669"/>
    <property type="project" value="UniProtKB-SubCell"/>
</dbReference>
<dbReference type="GO" id="GO:0006508">
    <property type="term" value="P:proteolysis"/>
    <property type="evidence" value="ECO:0007669"/>
    <property type="project" value="UniProtKB-KW"/>
</dbReference>
<dbReference type="EC" id="3.4.11.-" evidence="15"/>
<feature type="active site" description="Proton acceptor" evidence="11">
    <location>
        <position position="276"/>
    </location>
</feature>
<dbReference type="GO" id="GO:0070006">
    <property type="term" value="F:metalloaminopeptidase activity"/>
    <property type="evidence" value="ECO:0007669"/>
    <property type="project" value="TreeGrafter"/>
</dbReference>
<dbReference type="Pfam" id="PF01433">
    <property type="entry name" value="Peptidase_M1"/>
    <property type="match status" value="1"/>
</dbReference>
<reference evidence="19 20" key="1">
    <citation type="submission" date="2016-04" db="EMBL/GenBank/DDBJ databases">
        <authorList>
            <person name="Evans L.H."/>
            <person name="Alamgir A."/>
            <person name="Owens N."/>
            <person name="Weber N.D."/>
            <person name="Virtaneva K."/>
            <person name="Barbian K."/>
            <person name="Babar A."/>
            <person name="Rosenke K."/>
        </authorList>
    </citation>
    <scope>NUCLEOTIDE SEQUENCE [LARGE SCALE GENOMIC DNA]</scope>
    <source>
        <strain evidence="20">S5(T) (JCM 30642 \VKM B-2941)</strain>
    </source>
</reference>
<dbReference type="Gene3D" id="2.60.40.1910">
    <property type="match status" value="1"/>
</dbReference>
<dbReference type="GO" id="GO:0042277">
    <property type="term" value="F:peptide binding"/>
    <property type="evidence" value="ECO:0007669"/>
    <property type="project" value="TreeGrafter"/>
</dbReference>
<dbReference type="InterPro" id="IPR014782">
    <property type="entry name" value="Peptidase_M1_dom"/>
</dbReference>
<accession>A0A1N5W2F0</accession>
<evidence type="ECO:0000256" key="11">
    <source>
        <dbReference type="PIRSR" id="PIRSR634016-1"/>
    </source>
</evidence>
<comment type="function">
    <text evidence="10">Proteases F1, F2 and F3 degrade oligopeptides produced by Tricorn (themselves probably produced by the proteasome), yielding free amino acids.</text>
</comment>
<keyword evidence="9 15" id="KW-0482">Metalloprotease</keyword>
<dbReference type="Gene3D" id="2.60.40.1730">
    <property type="entry name" value="tricorn interacting facor f3 domain"/>
    <property type="match status" value="1"/>
</dbReference>